<name>A0AAD5XGG4_9FUNG</name>
<dbReference type="Pfam" id="PF03162">
    <property type="entry name" value="Y_phosphatase2"/>
    <property type="match status" value="1"/>
</dbReference>
<dbReference type="InterPro" id="IPR004861">
    <property type="entry name" value="Siw14-like"/>
</dbReference>
<evidence type="ECO:0000313" key="2">
    <source>
        <dbReference type="Proteomes" id="UP001211907"/>
    </source>
</evidence>
<protein>
    <recommendedName>
        <fullName evidence="3">Tyrosine phosphatase</fullName>
    </recommendedName>
</protein>
<organism evidence="1 2">
    <name type="scientific">Physocladia obscura</name>
    <dbReference type="NCBI Taxonomy" id="109957"/>
    <lineage>
        <taxon>Eukaryota</taxon>
        <taxon>Fungi</taxon>
        <taxon>Fungi incertae sedis</taxon>
        <taxon>Chytridiomycota</taxon>
        <taxon>Chytridiomycota incertae sedis</taxon>
        <taxon>Chytridiomycetes</taxon>
        <taxon>Chytridiales</taxon>
        <taxon>Chytriomycetaceae</taxon>
        <taxon>Physocladia</taxon>
    </lineage>
</organism>
<accession>A0AAD5XGG4</accession>
<gene>
    <name evidence="1" type="ORF">HK100_001043</name>
</gene>
<keyword evidence="2" id="KW-1185">Reference proteome</keyword>
<dbReference type="AlphaFoldDB" id="A0AAD5XGG4"/>
<dbReference type="Gene3D" id="3.90.190.10">
    <property type="entry name" value="Protein tyrosine phosphatase superfamily"/>
    <property type="match status" value="1"/>
</dbReference>
<comment type="caution">
    <text evidence="1">The sequence shown here is derived from an EMBL/GenBank/DDBJ whole genome shotgun (WGS) entry which is preliminary data.</text>
</comment>
<reference evidence="1" key="1">
    <citation type="submission" date="2020-05" db="EMBL/GenBank/DDBJ databases">
        <title>Phylogenomic resolution of chytrid fungi.</title>
        <authorList>
            <person name="Stajich J.E."/>
            <person name="Amses K."/>
            <person name="Simmons R."/>
            <person name="Seto K."/>
            <person name="Myers J."/>
            <person name="Bonds A."/>
            <person name="Quandt C.A."/>
            <person name="Barry K."/>
            <person name="Liu P."/>
            <person name="Grigoriev I."/>
            <person name="Longcore J.E."/>
            <person name="James T.Y."/>
        </authorList>
    </citation>
    <scope>NUCLEOTIDE SEQUENCE</scope>
    <source>
        <strain evidence="1">JEL0513</strain>
    </source>
</reference>
<dbReference type="EMBL" id="JADGJH010001224">
    <property type="protein sequence ID" value="KAJ3116525.1"/>
    <property type="molecule type" value="Genomic_DNA"/>
</dbReference>
<dbReference type="SUPFAM" id="SSF52799">
    <property type="entry name" value="(Phosphotyrosine protein) phosphatases II"/>
    <property type="match status" value="1"/>
</dbReference>
<sequence>MSQYPPFRFGIVAASSDDSGQTPTEASATELVARGAYPLPNNIRFLSRLKLRTIISLTPDVPTFHHPASPVETIINANATITNTIITSTAIATPDAVRDWVLTESIATVYVRVDAPTDDNEIPLSFKQAALILAHLTNPDSLPAYVHCLSGGVVTGLVCALLRKLMCWSQKSIMGKEYHMPLLFLIFDAAEYARFMAGEEIEGTGVYEFVERYV</sequence>
<proteinExistence type="predicted"/>
<dbReference type="PANTHER" id="PTHR31126:SF14">
    <property type="entry name" value="TYROSINE-PROTEIN PHOSPHATASE OCA6-RELATED"/>
    <property type="match status" value="1"/>
</dbReference>
<dbReference type="InterPro" id="IPR029021">
    <property type="entry name" value="Prot-tyrosine_phosphatase-like"/>
</dbReference>
<dbReference type="PANTHER" id="PTHR31126">
    <property type="entry name" value="TYROSINE-PROTEIN PHOSPHATASE"/>
    <property type="match status" value="1"/>
</dbReference>
<evidence type="ECO:0000313" key="1">
    <source>
        <dbReference type="EMBL" id="KAJ3116525.1"/>
    </source>
</evidence>
<dbReference type="GO" id="GO:0016791">
    <property type="term" value="F:phosphatase activity"/>
    <property type="evidence" value="ECO:0007669"/>
    <property type="project" value="TreeGrafter"/>
</dbReference>
<evidence type="ECO:0008006" key="3">
    <source>
        <dbReference type="Google" id="ProtNLM"/>
    </source>
</evidence>
<dbReference type="Proteomes" id="UP001211907">
    <property type="component" value="Unassembled WGS sequence"/>
</dbReference>